<dbReference type="PROSITE" id="PS50883">
    <property type="entry name" value="EAL"/>
    <property type="match status" value="1"/>
</dbReference>
<dbReference type="PANTHER" id="PTHR33121:SF76">
    <property type="entry name" value="SIGNALING PROTEIN"/>
    <property type="match status" value="1"/>
</dbReference>
<dbReference type="InterPro" id="IPR050706">
    <property type="entry name" value="Cyclic-di-GMP_PDE-like"/>
</dbReference>
<dbReference type="CDD" id="cd01948">
    <property type="entry name" value="EAL"/>
    <property type="match status" value="1"/>
</dbReference>
<protein>
    <submittedName>
        <fullName evidence="2">EAL domain-containing protein</fullName>
    </submittedName>
</protein>
<sequence length="221" mass="25673">MYQPIWDISSWDVMGYESFFRSDWNSNPEEVFQSAMKTNHIYELDTKSIIKAASTFHRVYETNKTMLFLNIFPSTMLNPEFFSFIEQLIHQTTISCQHIVFEINESEKIENTQLFLEAMLRLKNYGFLLAMDDVGKGETSIQKLFELKPDFIKIDKYFSNDLSFSDKKQKFIRFLVDVCKDHGKVILEGIEKPEDLAAAKSLGVPIAQGFLLGKPDKMEFS</sequence>
<dbReference type="SMART" id="SM00052">
    <property type="entry name" value="EAL"/>
    <property type="match status" value="1"/>
</dbReference>
<dbReference type="InterPro" id="IPR035919">
    <property type="entry name" value="EAL_sf"/>
</dbReference>
<keyword evidence="3" id="KW-1185">Reference proteome</keyword>
<name>A0ABY4CQQ1_9BACL</name>
<dbReference type="SUPFAM" id="SSF141868">
    <property type="entry name" value="EAL domain-like"/>
    <property type="match status" value="1"/>
</dbReference>
<proteinExistence type="predicted"/>
<evidence type="ECO:0000313" key="3">
    <source>
        <dbReference type="Proteomes" id="UP000830167"/>
    </source>
</evidence>
<evidence type="ECO:0000259" key="1">
    <source>
        <dbReference type="PROSITE" id="PS50883"/>
    </source>
</evidence>
<feature type="domain" description="EAL" evidence="1">
    <location>
        <begin position="1"/>
        <end position="221"/>
    </location>
</feature>
<accession>A0ABY4CQQ1</accession>
<gene>
    <name evidence="2" type="ORF">LSG31_09670</name>
</gene>
<organism evidence="2 3">
    <name type="scientific">Fodinisporobacter ferrooxydans</name>
    <dbReference type="NCBI Taxonomy" id="2901836"/>
    <lineage>
        <taxon>Bacteria</taxon>
        <taxon>Bacillati</taxon>
        <taxon>Bacillota</taxon>
        <taxon>Bacilli</taxon>
        <taxon>Bacillales</taxon>
        <taxon>Alicyclobacillaceae</taxon>
        <taxon>Fodinisporobacter</taxon>
    </lineage>
</organism>
<dbReference type="InterPro" id="IPR001633">
    <property type="entry name" value="EAL_dom"/>
</dbReference>
<evidence type="ECO:0000313" key="2">
    <source>
        <dbReference type="EMBL" id="UOF92822.1"/>
    </source>
</evidence>
<dbReference type="EMBL" id="CP089291">
    <property type="protein sequence ID" value="UOF92822.1"/>
    <property type="molecule type" value="Genomic_DNA"/>
</dbReference>
<dbReference type="Gene3D" id="3.20.20.450">
    <property type="entry name" value="EAL domain"/>
    <property type="match status" value="1"/>
</dbReference>
<dbReference type="Proteomes" id="UP000830167">
    <property type="component" value="Chromosome"/>
</dbReference>
<dbReference type="Pfam" id="PF00563">
    <property type="entry name" value="EAL"/>
    <property type="match status" value="1"/>
</dbReference>
<reference evidence="2" key="1">
    <citation type="submission" date="2021-12" db="EMBL/GenBank/DDBJ databases">
        <title>Alicyclobacillaceae gen. nov., sp. nov., isolated from chalcocite enrichment system.</title>
        <authorList>
            <person name="Jiang Z."/>
        </authorList>
    </citation>
    <scope>NUCLEOTIDE SEQUENCE</scope>
    <source>
        <strain evidence="2">MYW30-H2</strain>
    </source>
</reference>
<dbReference type="PANTHER" id="PTHR33121">
    <property type="entry name" value="CYCLIC DI-GMP PHOSPHODIESTERASE PDEF"/>
    <property type="match status" value="1"/>
</dbReference>